<reference evidence="1" key="1">
    <citation type="submission" date="2024-09" db="EMBL/GenBank/DDBJ databases">
        <title>Draft Genome Sequences of Neofusicoccum parvum.</title>
        <authorList>
            <person name="Ashida A."/>
            <person name="Camagna M."/>
            <person name="Tanaka A."/>
            <person name="Takemoto D."/>
        </authorList>
    </citation>
    <scope>NUCLEOTIDE SEQUENCE</scope>
    <source>
        <strain evidence="1">PPO83</strain>
    </source>
</reference>
<comment type="caution">
    <text evidence="1">The sequence shown here is derived from an EMBL/GenBank/DDBJ whole genome shotgun (WGS) entry which is preliminary data.</text>
</comment>
<proteinExistence type="predicted"/>
<evidence type="ECO:0000313" key="1">
    <source>
        <dbReference type="EMBL" id="GME43502.1"/>
    </source>
</evidence>
<dbReference type="EMBL" id="BSXG01000109">
    <property type="protein sequence ID" value="GME43502.1"/>
    <property type="molecule type" value="Genomic_DNA"/>
</dbReference>
<gene>
    <name evidence="1" type="primary">g1110</name>
    <name evidence="1" type="ORF">NpPPO83_00001110</name>
</gene>
<evidence type="ECO:0000313" key="2">
    <source>
        <dbReference type="Proteomes" id="UP001165186"/>
    </source>
</evidence>
<accession>A0ACB5SJF8</accession>
<keyword evidence="2" id="KW-1185">Reference proteome</keyword>
<protein>
    <submittedName>
        <fullName evidence="1">Uncharacterized protein LTHEOB_6015</fullName>
    </submittedName>
</protein>
<dbReference type="Proteomes" id="UP001165186">
    <property type="component" value="Unassembled WGS sequence"/>
</dbReference>
<sequence length="307" mass="33696">MPEGGLLLYFERAFLPRFNLGIASLDIDLAAVSCDPVLQHAVIALANAHHALDAHNSSDDALFTKGQARLTALESFRTHLGARKTSAEDLFLANVFHCVLDAIIEPADEAAAMLCHFQGGRALLSDGDCLNKLTSADHGLSAFAISVFATMDLVHSLLSGHEPFFDEAWVMGRAGRHCWWGCLDTEDPFLSILSILTRLARLGFEARESQTLVRIDDLLTIQSALERSGTNASPLHFSGDQAAAMEFQDSWAAFCSAYRATALIYMYRALCSLEPDHRLVQQATEEGCLDSDWWDFYGGIAHRTAVF</sequence>
<name>A0ACB5SJF8_9PEZI</name>
<organism evidence="1 2">
    <name type="scientific">Neofusicoccum parvum</name>
    <dbReference type="NCBI Taxonomy" id="310453"/>
    <lineage>
        <taxon>Eukaryota</taxon>
        <taxon>Fungi</taxon>
        <taxon>Dikarya</taxon>
        <taxon>Ascomycota</taxon>
        <taxon>Pezizomycotina</taxon>
        <taxon>Dothideomycetes</taxon>
        <taxon>Dothideomycetes incertae sedis</taxon>
        <taxon>Botryosphaeriales</taxon>
        <taxon>Botryosphaeriaceae</taxon>
        <taxon>Neofusicoccum</taxon>
    </lineage>
</organism>